<proteinExistence type="predicted"/>
<organism evidence="1">
    <name type="scientific">marine metagenome</name>
    <dbReference type="NCBI Taxonomy" id="408172"/>
    <lineage>
        <taxon>unclassified sequences</taxon>
        <taxon>metagenomes</taxon>
        <taxon>ecological metagenomes</taxon>
    </lineage>
</organism>
<dbReference type="EMBL" id="UINC01001460">
    <property type="protein sequence ID" value="SUZ81220.1"/>
    <property type="molecule type" value="Genomic_DNA"/>
</dbReference>
<reference evidence="1" key="1">
    <citation type="submission" date="2018-05" db="EMBL/GenBank/DDBJ databases">
        <authorList>
            <person name="Lanie J.A."/>
            <person name="Ng W.-L."/>
            <person name="Kazmierczak K.M."/>
            <person name="Andrzejewski T.M."/>
            <person name="Davidsen T.M."/>
            <person name="Wayne K.J."/>
            <person name="Tettelin H."/>
            <person name="Glass J.I."/>
            <person name="Rusch D."/>
            <person name="Podicherti R."/>
            <person name="Tsui H.-C.T."/>
            <person name="Winkler M.E."/>
        </authorList>
    </citation>
    <scope>NUCLEOTIDE SEQUENCE</scope>
</reference>
<name>A0A381QQ64_9ZZZZ</name>
<evidence type="ECO:0000313" key="1">
    <source>
        <dbReference type="EMBL" id="SUZ81220.1"/>
    </source>
</evidence>
<sequence>MGHIRFPEKLVAAQKDSFMVFVRNYSGCIYMGQLPILTKSNYPDI</sequence>
<accession>A0A381QQ64</accession>
<dbReference type="AlphaFoldDB" id="A0A381QQ64"/>
<protein>
    <submittedName>
        <fullName evidence="1">Uncharacterized protein</fullName>
    </submittedName>
</protein>
<gene>
    <name evidence="1" type="ORF">METZ01_LOCUS34074</name>
</gene>